<sequence>MADTLTKLTKNQFIPFLDTAKDLTLKACSWKAIDLSTIFSLAMNENTEEKDYICYKDPVTEVINNKPTLPQEIALYEGNPMYDFMFQEFYDMPTGAKCKIPFLMCFGGTGKKAWRCISTITSKELSTVDSKLSFSIEMGGDIEKGTYDIQDGVPTFTAAVEANV</sequence>
<reference evidence="1" key="1">
    <citation type="journal article" date="2021" name="Proc. Natl. Acad. Sci. U.S.A.">
        <title>A Catalog of Tens of Thousands of Viruses from Human Metagenomes Reveals Hidden Associations with Chronic Diseases.</title>
        <authorList>
            <person name="Tisza M.J."/>
            <person name="Buck C.B."/>
        </authorList>
    </citation>
    <scope>NUCLEOTIDE SEQUENCE</scope>
    <source>
        <strain evidence="1">Ct6GI21</strain>
    </source>
</reference>
<accession>A0A8S5U467</accession>
<dbReference type="EMBL" id="BK016005">
    <property type="protein sequence ID" value="DAF89252.1"/>
    <property type="molecule type" value="Genomic_DNA"/>
</dbReference>
<protein>
    <submittedName>
        <fullName evidence="1">Uncharacterized protein</fullName>
    </submittedName>
</protein>
<evidence type="ECO:0000313" key="1">
    <source>
        <dbReference type="EMBL" id="DAF89252.1"/>
    </source>
</evidence>
<organism evidence="1">
    <name type="scientific">Siphoviridae sp. ct6GI21</name>
    <dbReference type="NCBI Taxonomy" id="2825340"/>
    <lineage>
        <taxon>Viruses</taxon>
        <taxon>Duplodnaviria</taxon>
        <taxon>Heunggongvirae</taxon>
        <taxon>Uroviricota</taxon>
        <taxon>Caudoviricetes</taxon>
    </lineage>
</organism>
<proteinExistence type="predicted"/>
<name>A0A8S5U467_9CAUD</name>